<keyword evidence="4" id="KW-0547">Nucleotide-binding</keyword>
<dbReference type="Gene3D" id="3.40.50.300">
    <property type="entry name" value="P-loop containing nucleotide triphosphate hydrolases"/>
    <property type="match status" value="1"/>
</dbReference>
<dbReference type="Gene3D" id="1.20.5.4130">
    <property type="match status" value="1"/>
</dbReference>
<dbReference type="SUPFAM" id="SSF52540">
    <property type="entry name" value="P-loop containing nucleoside triphosphate hydrolases"/>
    <property type="match status" value="1"/>
</dbReference>
<evidence type="ECO:0000259" key="8">
    <source>
        <dbReference type="Pfam" id="PF18052"/>
    </source>
</evidence>
<reference evidence="11" key="1">
    <citation type="submission" date="2022-05" db="EMBL/GenBank/DDBJ databases">
        <title>The Musa troglodytarum L. genome provides insights into the mechanism of non-climacteric behaviour and enrichment of carotenoids.</title>
        <authorList>
            <person name="Wang J."/>
        </authorList>
    </citation>
    <scope>NUCLEOTIDE SEQUENCE</scope>
    <source>
        <tissue evidence="11">Leaf</tissue>
    </source>
</reference>
<dbReference type="InterPro" id="IPR038005">
    <property type="entry name" value="RX-like_CC"/>
</dbReference>
<sequence>MLDVNPHLDLCNYQFRVHVDASRVRPGNVPAHSVAGLWYELKSRHRLVDLTEGEGSMGGGGGHGETYKGFTIHHPKRWHVVTGKGLCAIMWVGVILGKDMVTTLMTTGMNMRHLTRVLIGATVESSLFHWSAYRIKLGVRYGSEIKMDEICKVLQVGDELQKLQETLERIGGFLESAERKRLTDSDIGRWVRELKDVMYDADDVIDLCILKGARLLEGQPLASAVSFSFASPCSYFRCVKLRHQISSKIQGLNSRLKQIKEDRSILPRLEQVPQEHRASSRETSFLEVKTDVVGTQVEDDARNLIKLILENDKQKYRVFGIVGMGGIGKTTLARKIYNDEWIKENFPLRIWLYVSNNYLENQLLKEVIRCAGRDTDGFESTAALQTRVVSRLSTNSLIVLDDVWCADVWENLLRKPVMNGVGSSKIVVTTRDAGIARSMNACIYHVEQMDEESGWELLRKMALADGTEDEISTLKEIGVEIVKRCDGLPLAIKVIAGVLGKAEASKEAWEAVLRSDSWHMNQIDKEELPAALHLSYADLPSHLKPCFLYCSLYITYSISCHDLARAWVAEGFIRADDGERLMEDIAGDYYWELISRNLLQPDPRSMDGDRCTMHDILRSLAHFFMEGEGILFNDGARLHTSPLTKVRRLSIVNVGERLQLPEVILKQNCLRTLILHDSPTTRMVNDVHVRLEHLRVLHLSDSCIEGLPDSIGKLLHLRYLDLDRTNIRRIPESIGSLANLQTLNIAECKCLDQLPKSIMMLRSLRCLRLKRTPLTHLPKGISKLENLITLGGLIIGCGEYATGPDEGCQLEELRSLSKLRYVRIHNLERTVEGGGEVLANKPFLKRLLLSWGNQAPVWQEQMQRAEETCNSLCPPPSVRELNIKEFPYQRFPIWFRSASVDACFPNLSYLMLSHFASCAELPPLGRLPKLKFLSIREADAVVTIGPEILGHIPPGAAAFPKLEVMQFVDMRNWELWSSCMTEEDGDGERLRLLPNLQKCYLIDCPKLRAVPGGLRRATRLKLLKIRSNHSLAEIMNLAFLDELHVNSNQGLQRISNLPSLRYLAISDCPQMVCVENLDSLQHLVLECSPSTEHIPRWLPLLMEQHRSEGASFKKFELQCSLPLLESCRRNEANWDVVQQIPEVRVRTKDGSRFIWYTKDPQLYSTNAGSA</sequence>
<dbReference type="InterPro" id="IPR042197">
    <property type="entry name" value="Apaf_helical"/>
</dbReference>
<evidence type="ECO:0000259" key="9">
    <source>
        <dbReference type="Pfam" id="PF23559"/>
    </source>
</evidence>
<dbReference type="Gene3D" id="3.80.10.10">
    <property type="entry name" value="Ribonuclease Inhibitor"/>
    <property type="match status" value="2"/>
</dbReference>
<dbReference type="Pfam" id="PF23598">
    <property type="entry name" value="LRR_14"/>
    <property type="match status" value="1"/>
</dbReference>
<dbReference type="GO" id="GO:0009626">
    <property type="term" value="P:plant-type hypersensitive response"/>
    <property type="evidence" value="ECO:0007669"/>
    <property type="project" value="UniProtKB-ARBA"/>
</dbReference>
<keyword evidence="5" id="KW-0611">Plant defense</keyword>
<feature type="domain" description="NB-ARC" evidence="7">
    <location>
        <begin position="298"/>
        <end position="463"/>
    </location>
</feature>
<dbReference type="Pfam" id="PF00931">
    <property type="entry name" value="NB-ARC"/>
    <property type="match status" value="1"/>
</dbReference>
<dbReference type="SMART" id="SM00369">
    <property type="entry name" value="LRR_TYP"/>
    <property type="match status" value="3"/>
</dbReference>
<dbReference type="InterPro" id="IPR002182">
    <property type="entry name" value="NB-ARC"/>
</dbReference>
<proteinExistence type="inferred from homology"/>
<dbReference type="InterPro" id="IPR058922">
    <property type="entry name" value="WHD_DRP"/>
</dbReference>
<dbReference type="Gene3D" id="1.10.8.430">
    <property type="entry name" value="Helical domain of apoptotic protease-activating factors"/>
    <property type="match status" value="1"/>
</dbReference>
<name>A0A9E7JLJ5_9LILI</name>
<dbReference type="AlphaFoldDB" id="A0A9E7JLJ5"/>
<dbReference type="InterPro" id="IPR003591">
    <property type="entry name" value="Leu-rich_rpt_typical-subtyp"/>
</dbReference>
<evidence type="ECO:0000259" key="10">
    <source>
        <dbReference type="Pfam" id="PF23598"/>
    </source>
</evidence>
<dbReference type="InterPro" id="IPR027417">
    <property type="entry name" value="P-loop_NTPase"/>
</dbReference>
<keyword evidence="6" id="KW-0067">ATP-binding</keyword>
<dbReference type="GO" id="GO:0042742">
    <property type="term" value="P:defense response to bacterium"/>
    <property type="evidence" value="ECO:0007669"/>
    <property type="project" value="UniProtKB-ARBA"/>
</dbReference>
<dbReference type="PANTHER" id="PTHR36766:SF70">
    <property type="entry name" value="DISEASE RESISTANCE PROTEIN RGA4"/>
    <property type="match status" value="1"/>
</dbReference>
<dbReference type="PRINTS" id="PR00364">
    <property type="entry name" value="DISEASERSIST"/>
</dbReference>
<dbReference type="Proteomes" id="UP001055439">
    <property type="component" value="Chromosome 2"/>
</dbReference>
<dbReference type="EMBL" id="CP097504">
    <property type="protein sequence ID" value="URD85530.1"/>
    <property type="molecule type" value="Genomic_DNA"/>
</dbReference>
<evidence type="ECO:0000256" key="1">
    <source>
        <dbReference type="ARBA" id="ARBA00008894"/>
    </source>
</evidence>
<dbReference type="OrthoDB" id="775271at2759"/>
<feature type="domain" description="Disease resistance protein winged helix" evidence="9">
    <location>
        <begin position="556"/>
        <end position="621"/>
    </location>
</feature>
<keyword evidence="12" id="KW-1185">Reference proteome</keyword>
<comment type="similarity">
    <text evidence="1">Belongs to the disease resistance NB-LRR family.</text>
</comment>
<dbReference type="InterPro" id="IPR055414">
    <property type="entry name" value="LRR_R13L4/SHOC2-like"/>
</dbReference>
<evidence type="ECO:0000313" key="12">
    <source>
        <dbReference type="Proteomes" id="UP001055439"/>
    </source>
</evidence>
<dbReference type="InterPro" id="IPR036388">
    <property type="entry name" value="WH-like_DNA-bd_sf"/>
</dbReference>
<dbReference type="SUPFAM" id="SSF52058">
    <property type="entry name" value="L domain-like"/>
    <property type="match status" value="1"/>
</dbReference>
<evidence type="ECO:0000256" key="6">
    <source>
        <dbReference type="ARBA" id="ARBA00022840"/>
    </source>
</evidence>
<protein>
    <submittedName>
        <fullName evidence="11">Disease resistance protein</fullName>
    </submittedName>
</protein>
<dbReference type="Gene3D" id="1.10.10.10">
    <property type="entry name" value="Winged helix-like DNA-binding domain superfamily/Winged helix DNA-binding domain"/>
    <property type="match status" value="1"/>
</dbReference>
<organism evidence="11 12">
    <name type="scientific">Musa troglodytarum</name>
    <name type="common">fe'i banana</name>
    <dbReference type="NCBI Taxonomy" id="320322"/>
    <lineage>
        <taxon>Eukaryota</taxon>
        <taxon>Viridiplantae</taxon>
        <taxon>Streptophyta</taxon>
        <taxon>Embryophyta</taxon>
        <taxon>Tracheophyta</taxon>
        <taxon>Spermatophyta</taxon>
        <taxon>Magnoliopsida</taxon>
        <taxon>Liliopsida</taxon>
        <taxon>Zingiberales</taxon>
        <taxon>Musaceae</taxon>
        <taxon>Musa</taxon>
    </lineage>
</organism>
<dbReference type="Pfam" id="PF23559">
    <property type="entry name" value="WHD_DRP"/>
    <property type="match status" value="1"/>
</dbReference>
<evidence type="ECO:0000313" key="11">
    <source>
        <dbReference type="EMBL" id="URD85530.1"/>
    </source>
</evidence>
<dbReference type="CDD" id="cd14798">
    <property type="entry name" value="RX-CC_like"/>
    <property type="match status" value="1"/>
</dbReference>
<evidence type="ECO:0000256" key="5">
    <source>
        <dbReference type="ARBA" id="ARBA00022821"/>
    </source>
</evidence>
<dbReference type="FunFam" id="1.10.10.10:FF:000322">
    <property type="entry name" value="Probable disease resistance protein At1g63360"/>
    <property type="match status" value="1"/>
</dbReference>
<accession>A0A9E7JLJ5</accession>
<dbReference type="GO" id="GO:0005524">
    <property type="term" value="F:ATP binding"/>
    <property type="evidence" value="ECO:0007669"/>
    <property type="project" value="UniProtKB-KW"/>
</dbReference>
<evidence type="ECO:0000256" key="3">
    <source>
        <dbReference type="ARBA" id="ARBA00022737"/>
    </source>
</evidence>
<dbReference type="InterPro" id="IPR041118">
    <property type="entry name" value="Rx_N"/>
</dbReference>
<dbReference type="GO" id="GO:0002758">
    <property type="term" value="P:innate immune response-activating signaling pathway"/>
    <property type="evidence" value="ECO:0007669"/>
    <property type="project" value="UniProtKB-ARBA"/>
</dbReference>
<feature type="domain" description="Disease resistance N-terminal" evidence="8">
    <location>
        <begin position="148"/>
        <end position="214"/>
    </location>
</feature>
<dbReference type="PANTHER" id="PTHR36766">
    <property type="entry name" value="PLANT BROAD-SPECTRUM MILDEW RESISTANCE PROTEIN RPW8"/>
    <property type="match status" value="1"/>
</dbReference>
<evidence type="ECO:0000259" key="7">
    <source>
        <dbReference type="Pfam" id="PF00931"/>
    </source>
</evidence>
<dbReference type="InterPro" id="IPR032675">
    <property type="entry name" value="LRR_dom_sf"/>
</dbReference>
<evidence type="ECO:0000256" key="4">
    <source>
        <dbReference type="ARBA" id="ARBA00022741"/>
    </source>
</evidence>
<dbReference type="GO" id="GO:0043531">
    <property type="term" value="F:ADP binding"/>
    <property type="evidence" value="ECO:0007669"/>
    <property type="project" value="InterPro"/>
</dbReference>
<dbReference type="Pfam" id="PF18052">
    <property type="entry name" value="Rx_N"/>
    <property type="match status" value="1"/>
</dbReference>
<evidence type="ECO:0000256" key="2">
    <source>
        <dbReference type="ARBA" id="ARBA00022614"/>
    </source>
</evidence>
<keyword evidence="2" id="KW-0433">Leucine-rich repeat</keyword>
<feature type="domain" description="Disease resistance R13L4/SHOC-2-like LRR" evidence="10">
    <location>
        <begin position="671"/>
        <end position="973"/>
    </location>
</feature>
<keyword evidence="3" id="KW-0677">Repeat</keyword>
<gene>
    <name evidence="11" type="ORF">MUK42_26848</name>
</gene>